<dbReference type="Proteomes" id="UP000677228">
    <property type="component" value="Unassembled WGS sequence"/>
</dbReference>
<accession>A0A8S2J7A3</accession>
<sequence length="668" mass="76458">SIPSSVNSIDETQSGNQNDLYEETSNPTSMDLEESVLKELSTSTNNEATNNSRPKSVDQVTSSAVRFIINLRKNRGTEKLINDCVKDMFDLFIALQQDENPDYVHELKKTLSTKYRRDIFMKLQLAFVEPKAVLMGRKMYYSRKRKHLLSKHAKGCYLPFLKTLKSLLQQPAYSSMVIDSIQQDQQEENNTTATSMEYEYCEQSQHSATHSTTVSQSAILNDLTSGCVARNDIVFRKQSSLKIILYYDDVEISQPLKKRKRILSVFYWTMVNIPRGYLWLQCFTEGFLISMKKLYGGIEFIIQNQSITLNGGLFVLWGNLLALVGLHGFKMGFKHAKSPFDLRTMDTYQEQCAEIETTNNRTMRDALSKQYGIIQKSLLCGLPGFNIFEQSALDVAHVFLEVDEISISQYGDLMKRYLQIFDAQYGWEKRIPKKHFSLHLQNQFSALGPARYCNTLSFERKHQAIKASGRRNFVNTAFTAITNYINRECSTLFDDNGNPAITNFGPKIETKKLKTVDADEYGQILQSAVFARNEGIERCVGLVIVDGIEYKTGVVQKTLESTNAKHATWSYASFFKNSPCVSIEFELLTNIDVSTAEKRIKNLFLKLSKLFKDPKPDENAQDPIANIQTKLPLCVFILKINFHDHILFTYNLAKLHYVPSMKQQIYQK</sequence>
<dbReference type="EMBL" id="CAJNOK010007275">
    <property type="protein sequence ID" value="CAF1029719.1"/>
    <property type="molecule type" value="Genomic_DNA"/>
</dbReference>
<evidence type="ECO:0000313" key="3">
    <source>
        <dbReference type="EMBL" id="CAF3798021.1"/>
    </source>
</evidence>
<organism evidence="3 4">
    <name type="scientific">Didymodactylos carnosus</name>
    <dbReference type="NCBI Taxonomy" id="1234261"/>
    <lineage>
        <taxon>Eukaryota</taxon>
        <taxon>Metazoa</taxon>
        <taxon>Spiralia</taxon>
        <taxon>Gnathifera</taxon>
        <taxon>Rotifera</taxon>
        <taxon>Eurotatoria</taxon>
        <taxon>Bdelloidea</taxon>
        <taxon>Philodinida</taxon>
        <taxon>Philodinidae</taxon>
        <taxon>Didymodactylos</taxon>
    </lineage>
</organism>
<protein>
    <submittedName>
        <fullName evidence="3">Uncharacterized protein</fullName>
    </submittedName>
</protein>
<proteinExistence type="predicted"/>
<dbReference type="EMBL" id="CAJOBA010007286">
    <property type="protein sequence ID" value="CAF3798021.1"/>
    <property type="molecule type" value="Genomic_DNA"/>
</dbReference>
<evidence type="ECO:0000256" key="1">
    <source>
        <dbReference type="SAM" id="MobiDB-lite"/>
    </source>
</evidence>
<feature type="non-terminal residue" evidence="3">
    <location>
        <position position="668"/>
    </location>
</feature>
<dbReference type="AlphaFoldDB" id="A0A8S2J7A3"/>
<evidence type="ECO:0000313" key="4">
    <source>
        <dbReference type="Proteomes" id="UP000682733"/>
    </source>
</evidence>
<gene>
    <name evidence="2" type="ORF">OVA965_LOCUS15926</name>
    <name evidence="3" type="ORF">TMI583_LOCUS15935</name>
</gene>
<evidence type="ECO:0000313" key="2">
    <source>
        <dbReference type="EMBL" id="CAF1029719.1"/>
    </source>
</evidence>
<name>A0A8S2J7A3_9BILA</name>
<comment type="caution">
    <text evidence="3">The sequence shown here is derived from an EMBL/GenBank/DDBJ whole genome shotgun (WGS) entry which is preliminary data.</text>
</comment>
<dbReference type="Proteomes" id="UP000682733">
    <property type="component" value="Unassembled WGS sequence"/>
</dbReference>
<reference evidence="3" key="1">
    <citation type="submission" date="2021-02" db="EMBL/GenBank/DDBJ databases">
        <authorList>
            <person name="Nowell W R."/>
        </authorList>
    </citation>
    <scope>NUCLEOTIDE SEQUENCE</scope>
</reference>
<feature type="region of interest" description="Disordered" evidence="1">
    <location>
        <begin position="1"/>
        <end position="57"/>
    </location>
</feature>
<feature type="compositionally biased region" description="Low complexity" evidence="1">
    <location>
        <begin position="41"/>
        <end position="52"/>
    </location>
</feature>
<feature type="compositionally biased region" description="Polar residues" evidence="1">
    <location>
        <begin position="1"/>
        <end position="29"/>
    </location>
</feature>